<reference evidence="3 4" key="2">
    <citation type="submission" date="2024-07" db="EMBL/GenBank/DDBJ databases">
        <authorList>
            <person name="Akdeniz Z."/>
        </authorList>
    </citation>
    <scope>NUCLEOTIDE SEQUENCE [LARGE SCALE GENOMIC DNA]</scope>
</reference>
<protein>
    <submittedName>
        <fullName evidence="3">Hypothetical_protein</fullName>
    </submittedName>
</protein>
<name>A0AA86QYW0_9EUKA</name>
<gene>
    <name evidence="2" type="ORF">HINF_LOCUS53502</name>
    <name evidence="3" type="ORF">HINF_LOCUS74873</name>
</gene>
<evidence type="ECO:0000313" key="4">
    <source>
        <dbReference type="Proteomes" id="UP001642409"/>
    </source>
</evidence>
<evidence type="ECO:0000256" key="1">
    <source>
        <dbReference type="SAM" id="MobiDB-lite"/>
    </source>
</evidence>
<evidence type="ECO:0000313" key="2">
    <source>
        <dbReference type="EMBL" id="CAI9965857.1"/>
    </source>
</evidence>
<comment type="caution">
    <text evidence="2">The sequence shown here is derived from an EMBL/GenBank/DDBJ whole genome shotgun (WGS) entry which is preliminary data.</text>
</comment>
<evidence type="ECO:0000313" key="3">
    <source>
        <dbReference type="EMBL" id="CAL6108242.1"/>
    </source>
</evidence>
<dbReference type="EMBL" id="CATOUU010000996">
    <property type="protein sequence ID" value="CAI9965857.1"/>
    <property type="molecule type" value="Genomic_DNA"/>
</dbReference>
<feature type="region of interest" description="Disordered" evidence="1">
    <location>
        <begin position="1"/>
        <end position="106"/>
    </location>
</feature>
<dbReference type="AlphaFoldDB" id="A0AA86QYW0"/>
<organism evidence="2">
    <name type="scientific">Hexamita inflata</name>
    <dbReference type="NCBI Taxonomy" id="28002"/>
    <lineage>
        <taxon>Eukaryota</taxon>
        <taxon>Metamonada</taxon>
        <taxon>Diplomonadida</taxon>
        <taxon>Hexamitidae</taxon>
        <taxon>Hexamitinae</taxon>
        <taxon>Hexamita</taxon>
    </lineage>
</organism>
<proteinExistence type="predicted"/>
<keyword evidence="4" id="KW-1185">Reference proteome</keyword>
<dbReference type="EMBL" id="CAXDID020000648">
    <property type="protein sequence ID" value="CAL6108242.1"/>
    <property type="molecule type" value="Genomic_DNA"/>
</dbReference>
<sequence>MQDHQQRERRRARSRLQDLQKQRGGPKKPASIGRFGRRVPEVPRPGATSGGDRHPSPRQRRGESPGHRKGSATNQLHLGWKNPPAELPTAQLLRQKRDQGPPRRLRRVHHRAAVFRAGRRRHGHLGLVRESILTQLFLKSSLHEQKRSGSSRQNSF</sequence>
<reference evidence="2" key="1">
    <citation type="submission" date="2023-06" db="EMBL/GenBank/DDBJ databases">
        <authorList>
            <person name="Kurt Z."/>
        </authorList>
    </citation>
    <scope>NUCLEOTIDE SEQUENCE</scope>
</reference>
<feature type="compositionally biased region" description="Basic and acidic residues" evidence="1">
    <location>
        <begin position="51"/>
        <end position="66"/>
    </location>
</feature>
<dbReference type="Proteomes" id="UP001642409">
    <property type="component" value="Unassembled WGS sequence"/>
</dbReference>
<accession>A0AA86QYW0</accession>